<dbReference type="GO" id="GO:0000155">
    <property type="term" value="F:phosphorelay sensor kinase activity"/>
    <property type="evidence" value="ECO:0007669"/>
    <property type="project" value="InterPro"/>
</dbReference>
<evidence type="ECO:0000256" key="4">
    <source>
        <dbReference type="ARBA" id="ARBA00022553"/>
    </source>
</evidence>
<dbReference type="SUPFAM" id="SSF55874">
    <property type="entry name" value="ATPase domain of HSP90 chaperone/DNA topoisomerase II/histidine kinase"/>
    <property type="match status" value="1"/>
</dbReference>
<keyword evidence="6 12" id="KW-0418">Kinase</keyword>
<comment type="catalytic activity">
    <reaction evidence="1">
        <text>ATP + protein L-histidine = ADP + protein N-phospho-L-histidine.</text>
        <dbReference type="EC" id="2.7.13.3"/>
    </reaction>
</comment>
<protein>
    <recommendedName>
        <fullName evidence="3">histidine kinase</fullName>
        <ecNumber evidence="3">2.7.13.3</ecNumber>
    </recommendedName>
</protein>
<gene>
    <name evidence="12" type="ORF">BKA05_003451</name>
</gene>
<keyword evidence="4" id="KW-0597">Phosphoprotein</keyword>
<dbReference type="SMART" id="SM00387">
    <property type="entry name" value="HATPase_c"/>
    <property type="match status" value="1"/>
</dbReference>
<dbReference type="RefSeq" id="WP_179532556.1">
    <property type="nucleotide sequence ID" value="NZ_BAAAPP010000011.1"/>
</dbReference>
<accession>A0A7Z0C699</accession>
<evidence type="ECO:0000256" key="2">
    <source>
        <dbReference type="ARBA" id="ARBA00004236"/>
    </source>
</evidence>
<evidence type="ECO:0000256" key="10">
    <source>
        <dbReference type="SAM" id="Phobius"/>
    </source>
</evidence>
<feature type="transmembrane region" description="Helical" evidence="10">
    <location>
        <begin position="142"/>
        <end position="162"/>
    </location>
</feature>
<evidence type="ECO:0000256" key="9">
    <source>
        <dbReference type="SAM" id="MobiDB-lite"/>
    </source>
</evidence>
<keyword evidence="13" id="KW-1185">Reference proteome</keyword>
<feature type="transmembrane region" description="Helical" evidence="10">
    <location>
        <begin position="48"/>
        <end position="66"/>
    </location>
</feature>
<dbReference type="AlphaFoldDB" id="A0A7Z0C699"/>
<dbReference type="PANTHER" id="PTHR43711">
    <property type="entry name" value="TWO-COMPONENT HISTIDINE KINASE"/>
    <property type="match status" value="1"/>
</dbReference>
<feature type="coiled-coil region" evidence="8">
    <location>
        <begin position="273"/>
        <end position="303"/>
    </location>
</feature>
<comment type="subcellular location">
    <subcellularLocation>
        <location evidence="2">Cell membrane</location>
    </subcellularLocation>
</comment>
<evidence type="ECO:0000256" key="5">
    <source>
        <dbReference type="ARBA" id="ARBA00022679"/>
    </source>
</evidence>
<evidence type="ECO:0000259" key="11">
    <source>
        <dbReference type="PROSITE" id="PS50109"/>
    </source>
</evidence>
<dbReference type="Gene3D" id="1.10.287.130">
    <property type="match status" value="1"/>
</dbReference>
<feature type="transmembrane region" description="Helical" evidence="10">
    <location>
        <begin position="7"/>
        <end position="28"/>
    </location>
</feature>
<feature type="region of interest" description="Disordered" evidence="9">
    <location>
        <begin position="519"/>
        <end position="551"/>
    </location>
</feature>
<dbReference type="InterPro" id="IPR004358">
    <property type="entry name" value="Sig_transdc_His_kin-like_C"/>
</dbReference>
<keyword evidence="10" id="KW-1133">Transmembrane helix</keyword>
<evidence type="ECO:0000256" key="3">
    <source>
        <dbReference type="ARBA" id="ARBA00012438"/>
    </source>
</evidence>
<feature type="transmembrane region" description="Helical" evidence="10">
    <location>
        <begin position="174"/>
        <end position="194"/>
    </location>
</feature>
<evidence type="ECO:0000313" key="13">
    <source>
        <dbReference type="Proteomes" id="UP000537326"/>
    </source>
</evidence>
<proteinExistence type="predicted"/>
<comment type="caution">
    <text evidence="12">The sequence shown here is derived from an EMBL/GenBank/DDBJ whole genome shotgun (WGS) entry which is preliminary data.</text>
</comment>
<dbReference type="Pfam" id="PF02518">
    <property type="entry name" value="HATPase_c"/>
    <property type="match status" value="1"/>
</dbReference>
<evidence type="ECO:0000256" key="1">
    <source>
        <dbReference type="ARBA" id="ARBA00000085"/>
    </source>
</evidence>
<dbReference type="SMART" id="SM00388">
    <property type="entry name" value="HisKA"/>
    <property type="match status" value="1"/>
</dbReference>
<dbReference type="Proteomes" id="UP000537326">
    <property type="component" value="Unassembled WGS sequence"/>
</dbReference>
<dbReference type="InterPro" id="IPR003661">
    <property type="entry name" value="HisK_dim/P_dom"/>
</dbReference>
<evidence type="ECO:0000313" key="12">
    <source>
        <dbReference type="EMBL" id="NYI11936.1"/>
    </source>
</evidence>
<reference evidence="12 13" key="1">
    <citation type="submission" date="2020-07" db="EMBL/GenBank/DDBJ databases">
        <title>Sequencing the genomes of 1000 actinobacteria strains.</title>
        <authorList>
            <person name="Klenk H.-P."/>
        </authorList>
    </citation>
    <scope>NUCLEOTIDE SEQUENCE [LARGE SCALE GENOMIC DNA]</scope>
    <source>
        <strain evidence="12 13">DSM 18248</strain>
    </source>
</reference>
<dbReference type="SUPFAM" id="SSF47384">
    <property type="entry name" value="Homodimeric domain of signal transducing histidine kinase"/>
    <property type="match status" value="1"/>
</dbReference>
<evidence type="ECO:0000256" key="8">
    <source>
        <dbReference type="SAM" id="Coils"/>
    </source>
</evidence>
<dbReference type="PRINTS" id="PR00344">
    <property type="entry name" value="BCTRLSENSOR"/>
</dbReference>
<dbReference type="InterPro" id="IPR036097">
    <property type="entry name" value="HisK_dim/P_sf"/>
</dbReference>
<keyword evidence="7" id="KW-0902">Two-component regulatory system</keyword>
<organism evidence="12 13">
    <name type="scientific">Nocardioides marinus</name>
    <dbReference type="NCBI Taxonomy" id="374514"/>
    <lineage>
        <taxon>Bacteria</taxon>
        <taxon>Bacillati</taxon>
        <taxon>Actinomycetota</taxon>
        <taxon>Actinomycetes</taxon>
        <taxon>Propionibacteriales</taxon>
        <taxon>Nocardioidaceae</taxon>
        <taxon>Nocardioides</taxon>
    </lineage>
</organism>
<name>A0A7Z0C699_9ACTN</name>
<dbReference type="EC" id="2.7.13.3" evidence="3"/>
<feature type="transmembrane region" description="Helical" evidence="10">
    <location>
        <begin position="241"/>
        <end position="264"/>
    </location>
</feature>
<dbReference type="GO" id="GO:0005886">
    <property type="term" value="C:plasma membrane"/>
    <property type="evidence" value="ECO:0007669"/>
    <property type="project" value="UniProtKB-SubCell"/>
</dbReference>
<keyword evidence="8" id="KW-0175">Coiled coil</keyword>
<dbReference type="Pfam" id="PF00512">
    <property type="entry name" value="HisKA"/>
    <property type="match status" value="1"/>
</dbReference>
<sequence>MRRTSVLVGALALTVVGLGVVVLAGWALDQERLTRVLPGLVAMQPATALDFTLLGMSTAMLHLGWARARVPEAVPLLAVLSVAAIAATALVTEVAGWRYPITVLGDMSQNEGRMSGITAVAHLVICVSLLAAVFGRRLVAHGAGVLALTLGVVGLSGYAFGASDLYDVGYFQTLALHTALGIALLGLALVSASGEVGLTRLARSGTIGGRLARTLLPAVIVIPTVLGWLSVWMMRHDYGPGFVMALYATCVALLSGGLVWLAGVRLTDADVRRSEAEEARAVADRALAELEVASQELRLANRDLSDFTAAAAHDLRGPLSAVVLGVQMLHTVGDARYADVVDRVEGAAERGMTLIDDLLQFGQVGQVPVEPTRLDLEPLVVEVVAAVEGATGRSVRLEAGTWSPVRADESLVRRLLTNLIGNAVKYTEGEGVVDVGVAAEPTGDGRVLVRVSDRGLALPEAERELVFEIFKRGSAGARHSTGTGVGLAVCRRIVERHGGTIAVVDRQGWSKSFELTLPAAEAPQAARQSGPGDRPPHARSSSARARRTASA</sequence>
<feature type="domain" description="Histidine kinase" evidence="11">
    <location>
        <begin position="310"/>
        <end position="521"/>
    </location>
</feature>
<feature type="transmembrane region" description="Helical" evidence="10">
    <location>
        <begin position="117"/>
        <end position="135"/>
    </location>
</feature>
<feature type="transmembrane region" description="Helical" evidence="10">
    <location>
        <begin position="215"/>
        <end position="235"/>
    </location>
</feature>
<dbReference type="InterPro" id="IPR005467">
    <property type="entry name" value="His_kinase_dom"/>
</dbReference>
<evidence type="ECO:0000256" key="6">
    <source>
        <dbReference type="ARBA" id="ARBA00022777"/>
    </source>
</evidence>
<keyword evidence="5" id="KW-0808">Transferase</keyword>
<feature type="transmembrane region" description="Helical" evidence="10">
    <location>
        <begin position="73"/>
        <end position="97"/>
    </location>
</feature>
<dbReference type="PANTHER" id="PTHR43711:SF1">
    <property type="entry name" value="HISTIDINE KINASE 1"/>
    <property type="match status" value="1"/>
</dbReference>
<dbReference type="EMBL" id="JACBZI010000001">
    <property type="protein sequence ID" value="NYI11936.1"/>
    <property type="molecule type" value="Genomic_DNA"/>
</dbReference>
<dbReference type="InterPro" id="IPR003594">
    <property type="entry name" value="HATPase_dom"/>
</dbReference>
<dbReference type="PROSITE" id="PS50109">
    <property type="entry name" value="HIS_KIN"/>
    <property type="match status" value="1"/>
</dbReference>
<dbReference type="InterPro" id="IPR050736">
    <property type="entry name" value="Sensor_HK_Regulatory"/>
</dbReference>
<dbReference type="InterPro" id="IPR036890">
    <property type="entry name" value="HATPase_C_sf"/>
</dbReference>
<evidence type="ECO:0000256" key="7">
    <source>
        <dbReference type="ARBA" id="ARBA00023012"/>
    </source>
</evidence>
<keyword evidence="10" id="KW-0812">Transmembrane</keyword>
<dbReference type="CDD" id="cd00082">
    <property type="entry name" value="HisKA"/>
    <property type="match status" value="1"/>
</dbReference>
<dbReference type="Gene3D" id="3.30.565.10">
    <property type="entry name" value="Histidine kinase-like ATPase, C-terminal domain"/>
    <property type="match status" value="1"/>
</dbReference>
<keyword evidence="10" id="KW-0472">Membrane</keyword>